<gene>
    <name evidence="1" type="ORF">RchiOBHm_Chr2g0119601</name>
</gene>
<proteinExistence type="predicted"/>
<dbReference type="Gramene" id="PRQ49229">
    <property type="protein sequence ID" value="PRQ49229"/>
    <property type="gene ID" value="RchiOBHm_Chr2g0119601"/>
</dbReference>
<keyword evidence="2" id="KW-1185">Reference proteome</keyword>
<comment type="caution">
    <text evidence="1">The sequence shown here is derived from an EMBL/GenBank/DDBJ whole genome shotgun (WGS) entry which is preliminary data.</text>
</comment>
<dbReference type="GO" id="GO:2000762">
    <property type="term" value="P:regulation of phenylpropanoid metabolic process"/>
    <property type="evidence" value="ECO:0007669"/>
    <property type="project" value="InterPro"/>
</dbReference>
<dbReference type="STRING" id="74649.A0A2P6RS25"/>
<accession>A0A2P6RS25</accession>
<dbReference type="PANTHER" id="PTHR33739:SF3">
    <property type="entry name" value="OS07G0681500 PROTEIN"/>
    <property type="match status" value="1"/>
</dbReference>
<evidence type="ECO:0000313" key="2">
    <source>
        <dbReference type="Proteomes" id="UP000238479"/>
    </source>
</evidence>
<dbReference type="EMBL" id="PDCK01000040">
    <property type="protein sequence ID" value="PRQ49229.1"/>
    <property type="molecule type" value="Genomic_DNA"/>
</dbReference>
<dbReference type="Proteomes" id="UP000238479">
    <property type="component" value="Chromosome 2"/>
</dbReference>
<dbReference type="PANTHER" id="PTHR33739">
    <property type="entry name" value="OS07G0681500 PROTEIN"/>
    <property type="match status" value="1"/>
</dbReference>
<sequence length="96" mass="10811">MCGGRASIELGEIVVTQLYFRHNKPCLWKFLDFCLSSGLLSPLRVLSLLSARVIPQRLSQPEAYRLFLELLRWYAFSFGPPAPDGHKKKFSGGIIG</sequence>
<dbReference type="AlphaFoldDB" id="A0A2P6RS25"/>
<evidence type="ECO:0000313" key="1">
    <source>
        <dbReference type="EMBL" id="PRQ49229.1"/>
    </source>
</evidence>
<protein>
    <submittedName>
        <fullName evidence="1">Uncharacterized protein</fullName>
    </submittedName>
</protein>
<dbReference type="GO" id="GO:0016592">
    <property type="term" value="C:mediator complex"/>
    <property type="evidence" value="ECO:0007669"/>
    <property type="project" value="InterPro"/>
</dbReference>
<reference evidence="1 2" key="1">
    <citation type="journal article" date="2018" name="Nat. Genet.">
        <title>The Rosa genome provides new insights in the design of modern roses.</title>
        <authorList>
            <person name="Bendahmane M."/>
        </authorList>
    </citation>
    <scope>NUCLEOTIDE SEQUENCE [LARGE SCALE GENOMIC DNA]</scope>
    <source>
        <strain evidence="2">cv. Old Blush</strain>
    </source>
</reference>
<name>A0A2P6RS25_ROSCH</name>
<dbReference type="InterPro" id="IPR039638">
    <property type="entry name" value="MED33A/B"/>
</dbReference>
<organism evidence="1 2">
    <name type="scientific">Rosa chinensis</name>
    <name type="common">China rose</name>
    <dbReference type="NCBI Taxonomy" id="74649"/>
    <lineage>
        <taxon>Eukaryota</taxon>
        <taxon>Viridiplantae</taxon>
        <taxon>Streptophyta</taxon>
        <taxon>Embryophyta</taxon>
        <taxon>Tracheophyta</taxon>
        <taxon>Spermatophyta</taxon>
        <taxon>Magnoliopsida</taxon>
        <taxon>eudicotyledons</taxon>
        <taxon>Gunneridae</taxon>
        <taxon>Pentapetalae</taxon>
        <taxon>rosids</taxon>
        <taxon>fabids</taxon>
        <taxon>Rosales</taxon>
        <taxon>Rosaceae</taxon>
        <taxon>Rosoideae</taxon>
        <taxon>Rosoideae incertae sedis</taxon>
        <taxon>Rosa</taxon>
    </lineage>
</organism>